<organism evidence="1 2">
    <name type="scientific">Eubacterium ramulus</name>
    <dbReference type="NCBI Taxonomy" id="39490"/>
    <lineage>
        <taxon>Bacteria</taxon>
        <taxon>Bacillati</taxon>
        <taxon>Bacillota</taxon>
        <taxon>Clostridia</taxon>
        <taxon>Eubacteriales</taxon>
        <taxon>Eubacteriaceae</taxon>
        <taxon>Eubacterium</taxon>
    </lineage>
</organism>
<accession>A0A844E133</accession>
<evidence type="ECO:0000313" key="1">
    <source>
        <dbReference type="EMBL" id="MSD17367.1"/>
    </source>
</evidence>
<evidence type="ECO:0000313" key="2">
    <source>
        <dbReference type="Proteomes" id="UP000431304"/>
    </source>
</evidence>
<sequence>MYKGEKRKLYVTVTSDDELPFQIIEARYEVWNCDMDMREAEGRCGVDDHTLGITICPAHTGIYKVVYFFKIADETVIQKILIRVSET</sequence>
<dbReference type="EMBL" id="WKRA01000040">
    <property type="protein sequence ID" value="MSD17367.1"/>
    <property type="molecule type" value="Genomic_DNA"/>
</dbReference>
<gene>
    <name evidence="1" type="ORF">GKE72_15165</name>
</gene>
<proteinExistence type="predicted"/>
<name>A0A844E133_EUBRA</name>
<dbReference type="Proteomes" id="UP000431304">
    <property type="component" value="Unassembled WGS sequence"/>
</dbReference>
<comment type="caution">
    <text evidence="1">The sequence shown here is derived from an EMBL/GenBank/DDBJ whole genome shotgun (WGS) entry which is preliminary data.</text>
</comment>
<dbReference type="AlphaFoldDB" id="A0A844E133"/>
<reference evidence="1 2" key="1">
    <citation type="journal article" date="2019" name="Nat. Med.">
        <title>A library of human gut bacterial isolates paired with longitudinal multiomics data enables mechanistic microbiome research.</title>
        <authorList>
            <person name="Poyet M."/>
            <person name="Groussin M."/>
            <person name="Gibbons S.M."/>
            <person name="Avila-Pacheco J."/>
            <person name="Jiang X."/>
            <person name="Kearney S.M."/>
            <person name="Perrotta A.R."/>
            <person name="Berdy B."/>
            <person name="Zhao S."/>
            <person name="Lieberman T.D."/>
            <person name="Swanson P.K."/>
            <person name="Smith M."/>
            <person name="Roesemann S."/>
            <person name="Alexander J.E."/>
            <person name="Rich S.A."/>
            <person name="Livny J."/>
            <person name="Vlamakis H."/>
            <person name="Clish C."/>
            <person name="Bullock K."/>
            <person name="Deik A."/>
            <person name="Scott J."/>
            <person name="Pierce K.A."/>
            <person name="Xavier R.J."/>
            <person name="Alm E.J."/>
        </authorList>
    </citation>
    <scope>NUCLEOTIDE SEQUENCE [LARGE SCALE GENOMIC DNA]</scope>
    <source>
        <strain evidence="1 2">BIOML-A3</strain>
    </source>
</reference>
<dbReference type="RefSeq" id="WP_154315179.1">
    <property type="nucleotide sequence ID" value="NZ_WKRA01000040.1"/>
</dbReference>
<protein>
    <submittedName>
        <fullName evidence="1">Uncharacterized protein</fullName>
    </submittedName>
</protein>